<keyword evidence="2" id="KW-1185">Reference proteome</keyword>
<dbReference type="AlphaFoldDB" id="A0A2T3YR41"/>
<accession>A0A2T3YR41</accession>
<proteinExistence type="predicted"/>
<sequence>MDAVLATRKLRIEQSITVKSPFTQIAEKHFHLPVSRVNYVPLFLNGLLFSVIEVKNRGILMTESFSLQGRAIQLDISPDVLGIIMLLNFTAYRTCNISAHDVHTCDLLEILKLVHSNGDYLAPAALRAVFWVDLYAAIVVGSKRQMSRLDLLQRHLAPAGFDRRSHMLPYELFDRTVDIAKLQATLFEKNVTRTPHTSKFFELDTMQASIKSHLVCLVRGCRKH</sequence>
<evidence type="ECO:0000313" key="2">
    <source>
        <dbReference type="Proteomes" id="UP000240493"/>
    </source>
</evidence>
<gene>
    <name evidence="1" type="ORF">M441DRAFT_74650</name>
</gene>
<evidence type="ECO:0000313" key="1">
    <source>
        <dbReference type="EMBL" id="PTB34976.1"/>
    </source>
</evidence>
<reference evidence="1 2" key="1">
    <citation type="submission" date="2016-07" db="EMBL/GenBank/DDBJ databases">
        <title>Multiple horizontal gene transfer events from other fungi enriched the ability of initially mycotrophic Trichoderma (Ascomycota) to feed on dead plant biomass.</title>
        <authorList>
            <consortium name="DOE Joint Genome Institute"/>
            <person name="Aerts A."/>
            <person name="Atanasova L."/>
            <person name="Chenthamara K."/>
            <person name="Zhang J."/>
            <person name="Grujic M."/>
            <person name="Henrissat B."/>
            <person name="Kuo A."/>
            <person name="Salamov A."/>
            <person name="Lipzen A."/>
            <person name="Labutti K."/>
            <person name="Barry K."/>
            <person name="Miao Y."/>
            <person name="Rahimi M.J."/>
            <person name="Shen Q."/>
            <person name="Grigoriev I.V."/>
            <person name="Kubicek C.P."/>
            <person name="Druzhinina I.S."/>
        </authorList>
    </citation>
    <scope>NUCLEOTIDE SEQUENCE [LARGE SCALE GENOMIC DNA]</scope>
    <source>
        <strain evidence="1 2">CBS 433.97</strain>
    </source>
</reference>
<dbReference type="OrthoDB" id="4127946at2759"/>
<organism evidence="1 2">
    <name type="scientific">Trichoderma asperellum (strain ATCC 204424 / CBS 433.97 / NBRC 101777)</name>
    <dbReference type="NCBI Taxonomy" id="1042311"/>
    <lineage>
        <taxon>Eukaryota</taxon>
        <taxon>Fungi</taxon>
        <taxon>Dikarya</taxon>
        <taxon>Ascomycota</taxon>
        <taxon>Pezizomycotina</taxon>
        <taxon>Sordariomycetes</taxon>
        <taxon>Hypocreomycetidae</taxon>
        <taxon>Hypocreales</taxon>
        <taxon>Hypocreaceae</taxon>
        <taxon>Trichoderma</taxon>
    </lineage>
</organism>
<name>A0A2T3YR41_TRIA4</name>
<protein>
    <submittedName>
        <fullName evidence="1">Uncharacterized protein</fullName>
    </submittedName>
</protein>
<dbReference type="EMBL" id="KZ679285">
    <property type="protein sequence ID" value="PTB34976.1"/>
    <property type="molecule type" value="Genomic_DNA"/>
</dbReference>
<dbReference type="Proteomes" id="UP000240493">
    <property type="component" value="Unassembled WGS sequence"/>
</dbReference>